<sequence length="208" mass="24029">MVYAIRKFAISSKNTHKYVTTRSFKYFNSNVFREDLKSAPWDTLRNCTTPDEMVEIWEYILKRQVILTKQPSIWDKYRKGRNRIYNEIKMAKANYYKSEVELNVGNPKEIWRTINELTYRKCTSNLSISELKSGDNSFTKPAEICEILNDHFTSVGPNLASTLPSGNTSFDSYIKPVSTTFNLEHTSAIEVLKLLAKLSPNKATGHWP</sequence>
<dbReference type="Proteomes" id="UP001159427">
    <property type="component" value="Unassembled WGS sequence"/>
</dbReference>
<name>A0ABN8RZY0_9CNID</name>
<proteinExistence type="predicted"/>
<dbReference type="EMBL" id="CALNXI010002163">
    <property type="protein sequence ID" value="CAH3183966.1"/>
    <property type="molecule type" value="Genomic_DNA"/>
</dbReference>
<gene>
    <name evidence="1" type="ORF">PEVE_00015183</name>
</gene>
<evidence type="ECO:0000313" key="1">
    <source>
        <dbReference type="EMBL" id="CAH3183966.1"/>
    </source>
</evidence>
<evidence type="ECO:0000313" key="2">
    <source>
        <dbReference type="Proteomes" id="UP001159427"/>
    </source>
</evidence>
<keyword evidence="2" id="KW-1185">Reference proteome</keyword>
<accession>A0ABN8RZY0</accession>
<reference evidence="1 2" key="1">
    <citation type="submission" date="2022-05" db="EMBL/GenBank/DDBJ databases">
        <authorList>
            <consortium name="Genoscope - CEA"/>
            <person name="William W."/>
        </authorList>
    </citation>
    <scope>NUCLEOTIDE SEQUENCE [LARGE SCALE GENOMIC DNA]</scope>
</reference>
<organism evidence="1 2">
    <name type="scientific">Porites evermanni</name>
    <dbReference type="NCBI Taxonomy" id="104178"/>
    <lineage>
        <taxon>Eukaryota</taxon>
        <taxon>Metazoa</taxon>
        <taxon>Cnidaria</taxon>
        <taxon>Anthozoa</taxon>
        <taxon>Hexacorallia</taxon>
        <taxon>Scleractinia</taxon>
        <taxon>Fungiina</taxon>
        <taxon>Poritidae</taxon>
        <taxon>Porites</taxon>
    </lineage>
</organism>
<protein>
    <submittedName>
        <fullName evidence="1">Uncharacterized protein</fullName>
    </submittedName>
</protein>
<comment type="caution">
    <text evidence="1">The sequence shown here is derived from an EMBL/GenBank/DDBJ whole genome shotgun (WGS) entry which is preliminary data.</text>
</comment>